<evidence type="ECO:0000256" key="4">
    <source>
        <dbReference type="ARBA" id="ARBA00022825"/>
    </source>
</evidence>
<dbReference type="SUPFAM" id="SSF49785">
    <property type="entry name" value="Galactose-binding domain-like"/>
    <property type="match status" value="1"/>
</dbReference>
<keyword evidence="2 6" id="KW-0645">Protease</keyword>
<keyword evidence="12" id="KW-1185">Reference proteome</keyword>
<evidence type="ECO:0000259" key="10">
    <source>
        <dbReference type="Pfam" id="PF01345"/>
    </source>
</evidence>
<dbReference type="CDD" id="cd04842">
    <property type="entry name" value="Peptidases_S8_Kp43_protease"/>
    <property type="match status" value="1"/>
</dbReference>
<feature type="active site" description="Charge relay system" evidence="5 6">
    <location>
        <position position="253"/>
    </location>
</feature>
<dbReference type="InterPro" id="IPR000209">
    <property type="entry name" value="Peptidase_S8/S53_dom"/>
</dbReference>
<dbReference type="Gene3D" id="2.60.120.380">
    <property type="match status" value="1"/>
</dbReference>
<dbReference type="InterPro" id="IPR023827">
    <property type="entry name" value="Peptidase_S8_Asp-AS"/>
</dbReference>
<dbReference type="InterPro" id="IPR001434">
    <property type="entry name" value="OmcB-like_DUF11"/>
</dbReference>
<dbReference type="PROSITE" id="PS51892">
    <property type="entry name" value="SUBTILASE"/>
    <property type="match status" value="1"/>
</dbReference>
<evidence type="ECO:0000256" key="3">
    <source>
        <dbReference type="ARBA" id="ARBA00022801"/>
    </source>
</evidence>
<feature type="domain" description="Peptidase S8/S53" evidence="9">
    <location>
        <begin position="246"/>
        <end position="596"/>
    </location>
</feature>
<dbReference type="EMBL" id="SMAF01000003">
    <property type="protein sequence ID" value="TCT00402.1"/>
    <property type="molecule type" value="Genomic_DNA"/>
</dbReference>
<dbReference type="InterPro" id="IPR023828">
    <property type="entry name" value="Peptidase_S8_Ser-AS"/>
</dbReference>
<dbReference type="Proteomes" id="UP000294599">
    <property type="component" value="Unassembled WGS sequence"/>
</dbReference>
<keyword evidence="3 6" id="KW-0378">Hydrolase</keyword>
<dbReference type="Gene3D" id="3.40.50.200">
    <property type="entry name" value="Peptidase S8/S53 domain"/>
    <property type="match status" value="1"/>
</dbReference>
<dbReference type="PROSITE" id="PS00136">
    <property type="entry name" value="SUBTILASE_ASP"/>
    <property type="match status" value="1"/>
</dbReference>
<name>A0A4R3LJG6_9GAMM</name>
<gene>
    <name evidence="11" type="ORF">EDC25_103170</name>
</gene>
<evidence type="ECO:0000313" key="11">
    <source>
        <dbReference type="EMBL" id="TCT00402.1"/>
    </source>
</evidence>
<dbReference type="GO" id="GO:0006508">
    <property type="term" value="P:proteolysis"/>
    <property type="evidence" value="ECO:0007669"/>
    <property type="project" value="UniProtKB-KW"/>
</dbReference>
<comment type="similarity">
    <text evidence="1 6 7">Belongs to the peptidase S8 family.</text>
</comment>
<feature type="chain" id="PRO_5020313053" evidence="8">
    <location>
        <begin position="23"/>
        <end position="892"/>
    </location>
</feature>
<dbReference type="InterPro" id="IPR008979">
    <property type="entry name" value="Galactose-bd-like_sf"/>
</dbReference>
<dbReference type="InterPro" id="IPR036852">
    <property type="entry name" value="Peptidase_S8/S53_dom_sf"/>
</dbReference>
<accession>A0A4R3LJG6</accession>
<feature type="active site" description="Charge relay system" evidence="5 6">
    <location>
        <position position="320"/>
    </location>
</feature>
<comment type="caution">
    <text evidence="11">The sequence shown here is derived from an EMBL/GenBank/DDBJ whole genome shotgun (WGS) entry which is preliminary data.</text>
</comment>
<sequence length="892" mass="91042">MKAIMTAALLSAAVQWTVPAVASGEEGCLLSFEAARFDACTQRSVGANGPLSALAGQTRAGEHSYWVLKFDAPLDRSQRQAIEAAGGQILDYLPWNAYRVRFGADARPAEAVRGLVWSGAMAPDWKLAGGLSGLLGAPLEDRPAAVPLSIALNAGANAHALLAQWRELDGVAHGFTVTGARSDRVVLTLASRDLEAVVSAIAPRADVAAITVRKRMEYLNARAGWLHQSGTPDERPVFDQGLLGCGQVIGVLDSGVDFSHCAFEDTANGDPPVSDCNEGDLCLPGAPDFLQRKTAHYYKWSDSGDALGDGACDASTGAGHGTHVAASITGNDWAAAVDCEAGAAPPAGNLNGTAPGAHLIAQEMGEGLDYVNSLGGSIYHAATTAYANGARVHSNSWGGSCCFLGLFCLPTFLCAPAYDEFAHDADAATWEFPDLLIAIAAGNNGTCCASSGGAVGSPGLAKNALTVGASGAGTAGNDAASFSSRGPIFDNRTKPDVMAQGEGIVSAASDGNAAGSSCATCTMSGTSMATPTAAGLAALVREYLNRGFHPSGAASSGDAIAQPSAALVKAMIINGARDMSGSGATGAVPNQVEGWGRIHLDDVLYFAGDARRTWLHDDTDGVETGQVKDHTLTVGSDSQALKVTLVWSDYPAAVSANPHIVNRLRLEVEAPDGGVWTQKLPASGTPDPFADTATSGYDERNTVHQIVFPSPAPGDYRVRVRGVAVAQGKPGQPYALVATGDLHVETGKPAEVDLSITKTADVEEIEPGGAFAYTLQVESDGDGAGNVVVSDAIPEGVCVTAIDAGAWDCGISAGVLVCTLPSALTGPADAIVLSVLAPEAKGELVNTASVTSSTADPDPANNSGSVSVLVVADKDDTLFADGFEEAATPACL</sequence>
<evidence type="ECO:0000256" key="8">
    <source>
        <dbReference type="SAM" id="SignalP"/>
    </source>
</evidence>
<dbReference type="PRINTS" id="PR00723">
    <property type="entry name" value="SUBTILISIN"/>
</dbReference>
<evidence type="ECO:0000256" key="2">
    <source>
        <dbReference type="ARBA" id="ARBA00022670"/>
    </source>
</evidence>
<evidence type="ECO:0000256" key="1">
    <source>
        <dbReference type="ARBA" id="ARBA00011073"/>
    </source>
</evidence>
<feature type="domain" description="DUF11" evidence="10">
    <location>
        <begin position="753"/>
        <end position="868"/>
    </location>
</feature>
<evidence type="ECO:0000313" key="12">
    <source>
        <dbReference type="Proteomes" id="UP000294599"/>
    </source>
</evidence>
<dbReference type="RefSeq" id="WP_164484080.1">
    <property type="nucleotide sequence ID" value="NZ_JBHLWF010000007.1"/>
</dbReference>
<protein>
    <submittedName>
        <fullName evidence="11">Subtilase family protein</fullName>
    </submittedName>
</protein>
<reference evidence="11 12" key="1">
    <citation type="submission" date="2019-03" db="EMBL/GenBank/DDBJ databases">
        <title>Genomic Encyclopedia of Type Strains, Phase IV (KMG-IV): sequencing the most valuable type-strain genomes for metagenomic binning, comparative biology and taxonomic classification.</title>
        <authorList>
            <person name="Goeker M."/>
        </authorList>
    </citation>
    <scope>NUCLEOTIDE SEQUENCE [LARGE SCALE GENOMIC DNA]</scope>
    <source>
        <strain evidence="11 12">DSM 21944</strain>
    </source>
</reference>
<evidence type="ECO:0000259" key="9">
    <source>
        <dbReference type="Pfam" id="PF00082"/>
    </source>
</evidence>
<evidence type="ECO:0000256" key="5">
    <source>
        <dbReference type="PIRSR" id="PIRSR615500-1"/>
    </source>
</evidence>
<organism evidence="11 12">
    <name type="scientific">Pseudofulvimonas gallinarii</name>
    <dbReference type="NCBI Taxonomy" id="634155"/>
    <lineage>
        <taxon>Bacteria</taxon>
        <taxon>Pseudomonadati</taxon>
        <taxon>Pseudomonadota</taxon>
        <taxon>Gammaproteobacteria</taxon>
        <taxon>Lysobacterales</taxon>
        <taxon>Rhodanobacteraceae</taxon>
        <taxon>Pseudofulvimonas</taxon>
    </lineage>
</organism>
<dbReference type="InterPro" id="IPR015500">
    <property type="entry name" value="Peptidase_S8_subtilisin-rel"/>
</dbReference>
<dbReference type="AlphaFoldDB" id="A0A4R3LJG6"/>
<dbReference type="PANTHER" id="PTHR43399">
    <property type="entry name" value="SUBTILISIN-RELATED"/>
    <property type="match status" value="1"/>
</dbReference>
<feature type="signal peptide" evidence="8">
    <location>
        <begin position="1"/>
        <end position="22"/>
    </location>
</feature>
<keyword evidence="4 6" id="KW-0720">Serine protease</keyword>
<dbReference type="Pfam" id="PF01345">
    <property type="entry name" value="DUF11"/>
    <property type="match status" value="1"/>
</dbReference>
<feature type="active site" description="Charge relay system" evidence="5 6">
    <location>
        <position position="527"/>
    </location>
</feature>
<evidence type="ECO:0000256" key="7">
    <source>
        <dbReference type="RuleBase" id="RU003355"/>
    </source>
</evidence>
<dbReference type="PANTHER" id="PTHR43399:SF4">
    <property type="entry name" value="CELL WALL-ASSOCIATED PROTEASE"/>
    <property type="match status" value="1"/>
</dbReference>
<proteinExistence type="inferred from homology"/>
<evidence type="ECO:0000256" key="6">
    <source>
        <dbReference type="PROSITE-ProRule" id="PRU01240"/>
    </source>
</evidence>
<keyword evidence="8" id="KW-0732">Signal</keyword>
<dbReference type="InterPro" id="IPR034058">
    <property type="entry name" value="TagA/B/C/D_pept_dom"/>
</dbReference>
<dbReference type="SUPFAM" id="SSF52743">
    <property type="entry name" value="Subtilisin-like"/>
    <property type="match status" value="1"/>
</dbReference>
<dbReference type="InterPro" id="IPR051048">
    <property type="entry name" value="Peptidase_S8/S53_subtilisin"/>
</dbReference>
<dbReference type="GO" id="GO:0004252">
    <property type="term" value="F:serine-type endopeptidase activity"/>
    <property type="evidence" value="ECO:0007669"/>
    <property type="project" value="UniProtKB-UniRule"/>
</dbReference>
<dbReference type="PROSITE" id="PS00138">
    <property type="entry name" value="SUBTILASE_SER"/>
    <property type="match status" value="1"/>
</dbReference>
<dbReference type="Pfam" id="PF00082">
    <property type="entry name" value="Peptidase_S8"/>
    <property type="match status" value="1"/>
</dbReference>